<feature type="region of interest" description="Disordered" evidence="1">
    <location>
        <begin position="1"/>
        <end position="68"/>
    </location>
</feature>
<sequence>MDTMERSSHQKRCDETTLPALTLIRPSSTSSTTPNNSTWPSMPSRPTSVFKRSSSRSPSTSIAPSRHSQIGDYDIHDPFLIVKYIARRATLLGWFDEPAEMSVVNGLSLTGVAIKSNGSYIFQPTDIDPQVSSTVSKLDAEAVISISSDALVSIINTISPTQRSLVCNDTGARIPIVPSLEDVTPEMCHYSRACVALEEQVVLIWSQDAKNIVSVANNVQQEILHIAQTPLENEHEDNHGRALSDYTQRSSSTAPVATPNVVRGGLNEKSDIFQRAIALEENESDNDDLEKDAPVRPKLKMHAFKISFAIMLVIITQSLGVTKLLGEYYWDGGMARFGLLATIPPLTLFSLFFFIVLVTSLFQLLLPVGGCLKNSRFHSAVKPNPKRHREYELPHITVQMPVYKEGLKGVIVPTMISVMAAIEHYEQQGGTASVFINDDGMQLIQPELAEARKAYYRENGIGYTARLPHCKVGNKGGFLSWFHKSDNSAADSTLQDETQMSPQERSNKIGFQRKGKFKKASNMNYGLAFSNRVEDEIIRLTCLECERRGCTQDNLTIEDDDLIYQEALANMLDEDQGRTCK</sequence>
<evidence type="ECO:0000256" key="2">
    <source>
        <dbReference type="SAM" id="Phobius"/>
    </source>
</evidence>
<dbReference type="PANTHER" id="PTHR35408:SF2">
    <property type="entry name" value="GLYCOSYLTRANSFERASE 2-LIKE DOMAIN-CONTAINING PROTEIN"/>
    <property type="match status" value="1"/>
</dbReference>
<keyword evidence="2" id="KW-1133">Transmembrane helix</keyword>
<feature type="transmembrane region" description="Helical" evidence="2">
    <location>
        <begin position="346"/>
        <end position="366"/>
    </location>
</feature>
<keyword evidence="2" id="KW-0812">Transmembrane</keyword>
<dbReference type="STRING" id="1380566.A0A179F2Y4"/>
<dbReference type="PANTHER" id="PTHR35408">
    <property type="entry name" value="CHROMOSOME 15, WHOLE GENOME SHOTGUN SEQUENCE"/>
    <property type="match status" value="1"/>
</dbReference>
<organism evidence="4 5">
    <name type="scientific">Pochonia chlamydosporia 170</name>
    <dbReference type="NCBI Taxonomy" id="1380566"/>
    <lineage>
        <taxon>Eukaryota</taxon>
        <taxon>Fungi</taxon>
        <taxon>Dikarya</taxon>
        <taxon>Ascomycota</taxon>
        <taxon>Pezizomycotina</taxon>
        <taxon>Sordariomycetes</taxon>
        <taxon>Hypocreomycetidae</taxon>
        <taxon>Hypocreales</taxon>
        <taxon>Clavicipitaceae</taxon>
        <taxon>Pochonia</taxon>
    </lineage>
</organism>
<dbReference type="RefSeq" id="XP_018137766.1">
    <property type="nucleotide sequence ID" value="XM_018288376.1"/>
</dbReference>
<comment type="caution">
    <text evidence="4">The sequence shown here is derived from an EMBL/GenBank/DDBJ whole genome shotgun (WGS) entry which is preliminary data.</text>
</comment>
<proteinExistence type="predicted"/>
<feature type="domain" description="DUF7928" evidence="3">
    <location>
        <begin position="81"/>
        <end position="226"/>
    </location>
</feature>
<dbReference type="EMBL" id="LSBJ02000004">
    <property type="protein sequence ID" value="OAQ59805.1"/>
    <property type="molecule type" value="Genomic_DNA"/>
</dbReference>
<name>A0A179F2Y4_METCM</name>
<protein>
    <submittedName>
        <fullName evidence="4">Glycosyltransferase family 2 protein</fullName>
    </submittedName>
</protein>
<feature type="compositionally biased region" description="Basic and acidic residues" evidence="1">
    <location>
        <begin position="1"/>
        <end position="15"/>
    </location>
</feature>
<dbReference type="GeneID" id="28852370"/>
<dbReference type="KEGG" id="pchm:VFPPC_09918"/>
<evidence type="ECO:0000313" key="4">
    <source>
        <dbReference type="EMBL" id="OAQ59805.1"/>
    </source>
</evidence>
<keyword evidence="5" id="KW-1185">Reference proteome</keyword>
<dbReference type="InterPro" id="IPR057688">
    <property type="entry name" value="DUF7928"/>
</dbReference>
<evidence type="ECO:0000259" key="3">
    <source>
        <dbReference type="Pfam" id="PF25550"/>
    </source>
</evidence>
<dbReference type="Pfam" id="PF25550">
    <property type="entry name" value="DUF7928"/>
    <property type="match status" value="1"/>
</dbReference>
<dbReference type="OrthoDB" id="38531at2759"/>
<accession>A0A179F2Y4</accession>
<feature type="transmembrane region" description="Helical" evidence="2">
    <location>
        <begin position="306"/>
        <end position="326"/>
    </location>
</feature>
<evidence type="ECO:0000256" key="1">
    <source>
        <dbReference type="SAM" id="MobiDB-lite"/>
    </source>
</evidence>
<dbReference type="GO" id="GO:0016740">
    <property type="term" value="F:transferase activity"/>
    <property type="evidence" value="ECO:0007669"/>
    <property type="project" value="UniProtKB-KW"/>
</dbReference>
<dbReference type="Proteomes" id="UP000078397">
    <property type="component" value="Unassembled WGS sequence"/>
</dbReference>
<keyword evidence="2" id="KW-0472">Membrane</keyword>
<feature type="compositionally biased region" description="Low complexity" evidence="1">
    <location>
        <begin position="26"/>
        <end position="66"/>
    </location>
</feature>
<gene>
    <name evidence="4" type="ORF">VFPPC_09918</name>
</gene>
<dbReference type="AlphaFoldDB" id="A0A179F2Y4"/>
<evidence type="ECO:0000313" key="5">
    <source>
        <dbReference type="Proteomes" id="UP000078397"/>
    </source>
</evidence>
<reference evidence="4 5" key="1">
    <citation type="journal article" date="2016" name="PLoS Pathog.">
        <title>Biosynthesis of antibiotic leucinostatins in bio-control fungus Purpureocillium lilacinum and their inhibition on phytophthora revealed by genome mining.</title>
        <authorList>
            <person name="Wang G."/>
            <person name="Liu Z."/>
            <person name="Lin R."/>
            <person name="Li E."/>
            <person name="Mao Z."/>
            <person name="Ling J."/>
            <person name="Yang Y."/>
            <person name="Yin W.B."/>
            <person name="Xie B."/>
        </authorList>
    </citation>
    <scope>NUCLEOTIDE SEQUENCE [LARGE SCALE GENOMIC DNA]</scope>
    <source>
        <strain evidence="4">170</strain>
    </source>
</reference>